<dbReference type="AlphaFoldDB" id="A0AAV2RM67"/>
<dbReference type="InterPro" id="IPR000859">
    <property type="entry name" value="CUB_dom"/>
</dbReference>
<evidence type="ECO:0000313" key="5">
    <source>
        <dbReference type="Proteomes" id="UP001497623"/>
    </source>
</evidence>
<evidence type="ECO:0000313" key="4">
    <source>
        <dbReference type="EMBL" id="CAL4125510.1"/>
    </source>
</evidence>
<reference evidence="4 5" key="1">
    <citation type="submission" date="2024-05" db="EMBL/GenBank/DDBJ databases">
        <authorList>
            <person name="Wallberg A."/>
        </authorList>
    </citation>
    <scope>NUCLEOTIDE SEQUENCE [LARGE SCALE GENOMIC DNA]</scope>
</reference>
<feature type="non-terminal residue" evidence="4">
    <location>
        <position position="164"/>
    </location>
</feature>
<sequence length="164" mass="18610">ALSCGGTSSMNNTYLHSPNWPDTYNYANTCTMTISRPDGVCQLRMDFKTFDLAQPGTTGQCTDDQFTVTGERQFTYLCGQTPANWHFYLDVNMQANPTEFKFTTSATSFNRRFRIKISMIPCSQEIPSGCGQYFKENTGMIHSFNYGSYYLAGLNYGICFRKNK</sequence>
<dbReference type="PANTHER" id="PTHR33236">
    <property type="entry name" value="INTRAFLAGELLAR TRANSPORT PROTEIN 122 FAMILY PROTEIN-RELATED"/>
    <property type="match status" value="1"/>
</dbReference>
<name>A0AAV2RM67_MEGNR</name>
<keyword evidence="5" id="KW-1185">Reference proteome</keyword>
<dbReference type="SMART" id="SM00042">
    <property type="entry name" value="CUB"/>
    <property type="match status" value="1"/>
</dbReference>
<dbReference type="SUPFAM" id="SSF49854">
    <property type="entry name" value="Spermadhesin, CUB domain"/>
    <property type="match status" value="1"/>
</dbReference>
<evidence type="ECO:0000256" key="2">
    <source>
        <dbReference type="PROSITE-ProRule" id="PRU00059"/>
    </source>
</evidence>
<dbReference type="PROSITE" id="PS01180">
    <property type="entry name" value="CUB"/>
    <property type="match status" value="1"/>
</dbReference>
<dbReference type="Pfam" id="PF00431">
    <property type="entry name" value="CUB"/>
    <property type="match status" value="1"/>
</dbReference>
<dbReference type="Gene3D" id="2.60.120.290">
    <property type="entry name" value="Spermadhesin, CUB domain"/>
    <property type="match status" value="1"/>
</dbReference>
<dbReference type="PANTHER" id="PTHR33236:SF5">
    <property type="entry name" value="CUB DOMAIN-CONTAINING PROTEIN"/>
    <property type="match status" value="1"/>
</dbReference>
<gene>
    <name evidence="4" type="ORF">MNOR_LOCUS25165</name>
</gene>
<proteinExistence type="predicted"/>
<feature type="disulfide bond" evidence="2">
    <location>
        <begin position="61"/>
        <end position="78"/>
    </location>
</feature>
<dbReference type="EMBL" id="CAXKWB010023703">
    <property type="protein sequence ID" value="CAL4125510.1"/>
    <property type="molecule type" value="Genomic_DNA"/>
</dbReference>
<protein>
    <recommendedName>
        <fullName evidence="3">CUB domain-containing protein</fullName>
    </recommendedName>
</protein>
<feature type="domain" description="CUB" evidence="3">
    <location>
        <begin position="4"/>
        <end position="120"/>
    </location>
</feature>
<accession>A0AAV2RM67</accession>
<comment type="caution">
    <text evidence="4">The sequence shown here is derived from an EMBL/GenBank/DDBJ whole genome shotgun (WGS) entry which is preliminary data.</text>
</comment>
<feature type="non-terminal residue" evidence="4">
    <location>
        <position position="1"/>
    </location>
</feature>
<keyword evidence="1 2" id="KW-1015">Disulfide bond</keyword>
<dbReference type="Pfam" id="PF26080">
    <property type="entry name" value="CUB_animal"/>
    <property type="match status" value="1"/>
</dbReference>
<evidence type="ECO:0000259" key="3">
    <source>
        <dbReference type="PROSITE" id="PS01180"/>
    </source>
</evidence>
<dbReference type="InterPro" id="IPR058698">
    <property type="entry name" value="CUB_metazoa"/>
</dbReference>
<evidence type="ECO:0000256" key="1">
    <source>
        <dbReference type="ARBA" id="ARBA00023157"/>
    </source>
</evidence>
<dbReference type="InterPro" id="IPR035914">
    <property type="entry name" value="Sperma_CUB_dom_sf"/>
</dbReference>
<comment type="caution">
    <text evidence="2">Lacks conserved residue(s) required for the propagation of feature annotation.</text>
</comment>
<dbReference type="Proteomes" id="UP001497623">
    <property type="component" value="Unassembled WGS sequence"/>
</dbReference>
<organism evidence="4 5">
    <name type="scientific">Meganyctiphanes norvegica</name>
    <name type="common">Northern krill</name>
    <name type="synonym">Thysanopoda norvegica</name>
    <dbReference type="NCBI Taxonomy" id="48144"/>
    <lineage>
        <taxon>Eukaryota</taxon>
        <taxon>Metazoa</taxon>
        <taxon>Ecdysozoa</taxon>
        <taxon>Arthropoda</taxon>
        <taxon>Crustacea</taxon>
        <taxon>Multicrustacea</taxon>
        <taxon>Malacostraca</taxon>
        <taxon>Eumalacostraca</taxon>
        <taxon>Eucarida</taxon>
        <taxon>Euphausiacea</taxon>
        <taxon>Euphausiidae</taxon>
        <taxon>Meganyctiphanes</taxon>
    </lineage>
</organism>